<evidence type="ECO:0000256" key="1">
    <source>
        <dbReference type="SAM" id="MobiDB-lite"/>
    </source>
</evidence>
<proteinExistence type="predicted"/>
<sequence length="156" mass="16273">MVQAGKIQLDELVPVPSGIKENLISTIATRNVLRRALSPNTNGLSGVSTSTIGGLNPTLPSPTLGGGLFPLSVSPAGSFSPLGGQVLVPPYQALGGSLFPITPNPVSSSPTLGDVKSPRSAKSNNGVQIDKSDLGHFLNVRIFFYPRLRAVDHDDF</sequence>
<dbReference type="EMBL" id="MU167340">
    <property type="protein sequence ID" value="KAG0142718.1"/>
    <property type="molecule type" value="Genomic_DNA"/>
</dbReference>
<evidence type="ECO:0000313" key="2">
    <source>
        <dbReference type="EMBL" id="KAG0142718.1"/>
    </source>
</evidence>
<reference evidence="2" key="1">
    <citation type="submission" date="2013-11" db="EMBL/GenBank/DDBJ databases">
        <title>Genome sequence of the fusiform rust pathogen reveals effectors for host alternation and coevolution with pine.</title>
        <authorList>
            <consortium name="DOE Joint Genome Institute"/>
            <person name="Smith K."/>
            <person name="Pendleton A."/>
            <person name="Kubisiak T."/>
            <person name="Anderson C."/>
            <person name="Salamov A."/>
            <person name="Aerts A."/>
            <person name="Riley R."/>
            <person name="Clum A."/>
            <person name="Lindquist E."/>
            <person name="Ence D."/>
            <person name="Campbell M."/>
            <person name="Kronenberg Z."/>
            <person name="Feau N."/>
            <person name="Dhillon B."/>
            <person name="Hamelin R."/>
            <person name="Burleigh J."/>
            <person name="Smith J."/>
            <person name="Yandell M."/>
            <person name="Nelson C."/>
            <person name="Grigoriev I."/>
            <person name="Davis J."/>
        </authorList>
    </citation>
    <scope>NUCLEOTIDE SEQUENCE</scope>
    <source>
        <strain evidence="2">G11</strain>
    </source>
</reference>
<protein>
    <submittedName>
        <fullName evidence="2">Uncharacterized protein</fullName>
    </submittedName>
</protein>
<keyword evidence="3" id="KW-1185">Reference proteome</keyword>
<accession>A0A9P6T9N5</accession>
<gene>
    <name evidence="2" type="ORF">CROQUDRAFT_97216</name>
</gene>
<dbReference type="Proteomes" id="UP000886653">
    <property type="component" value="Unassembled WGS sequence"/>
</dbReference>
<name>A0A9P6T9N5_9BASI</name>
<comment type="caution">
    <text evidence="2">The sequence shown here is derived from an EMBL/GenBank/DDBJ whole genome shotgun (WGS) entry which is preliminary data.</text>
</comment>
<feature type="region of interest" description="Disordered" evidence="1">
    <location>
        <begin position="107"/>
        <end position="127"/>
    </location>
</feature>
<evidence type="ECO:0000313" key="3">
    <source>
        <dbReference type="Proteomes" id="UP000886653"/>
    </source>
</evidence>
<organism evidence="2 3">
    <name type="scientific">Cronartium quercuum f. sp. fusiforme G11</name>
    <dbReference type="NCBI Taxonomy" id="708437"/>
    <lineage>
        <taxon>Eukaryota</taxon>
        <taxon>Fungi</taxon>
        <taxon>Dikarya</taxon>
        <taxon>Basidiomycota</taxon>
        <taxon>Pucciniomycotina</taxon>
        <taxon>Pucciniomycetes</taxon>
        <taxon>Pucciniales</taxon>
        <taxon>Coleosporiaceae</taxon>
        <taxon>Cronartium</taxon>
    </lineage>
</organism>
<dbReference type="AlphaFoldDB" id="A0A9P6T9N5"/>